<evidence type="ECO:0000256" key="3">
    <source>
        <dbReference type="ARBA" id="ARBA00022989"/>
    </source>
</evidence>
<dbReference type="Gene3D" id="1.20.1640.10">
    <property type="entry name" value="Multidrug efflux transporter AcrB transmembrane domain"/>
    <property type="match status" value="1"/>
</dbReference>
<organism evidence="7 8">
    <name type="scientific">Adineta steineri</name>
    <dbReference type="NCBI Taxonomy" id="433720"/>
    <lineage>
        <taxon>Eukaryota</taxon>
        <taxon>Metazoa</taxon>
        <taxon>Spiralia</taxon>
        <taxon>Gnathifera</taxon>
        <taxon>Rotifera</taxon>
        <taxon>Eurotatoria</taxon>
        <taxon>Bdelloidea</taxon>
        <taxon>Adinetida</taxon>
        <taxon>Adinetidae</taxon>
        <taxon>Adineta</taxon>
    </lineage>
</organism>
<keyword evidence="5" id="KW-0325">Glycoprotein</keyword>
<evidence type="ECO:0000256" key="2">
    <source>
        <dbReference type="ARBA" id="ARBA00022692"/>
    </source>
</evidence>
<feature type="transmembrane region" description="Helical" evidence="6">
    <location>
        <begin position="43"/>
        <end position="67"/>
    </location>
</feature>
<dbReference type="GO" id="GO:0016020">
    <property type="term" value="C:membrane"/>
    <property type="evidence" value="ECO:0007669"/>
    <property type="project" value="UniProtKB-SubCell"/>
</dbReference>
<evidence type="ECO:0000313" key="7">
    <source>
        <dbReference type="EMBL" id="CAF4435241.1"/>
    </source>
</evidence>
<feature type="non-terminal residue" evidence="7">
    <location>
        <position position="103"/>
    </location>
</feature>
<protein>
    <submittedName>
        <fullName evidence="7">Uncharacterized protein</fullName>
    </submittedName>
</protein>
<dbReference type="AlphaFoldDB" id="A0A820R9P1"/>
<name>A0A820R9P1_9BILA</name>
<dbReference type="EMBL" id="CAJOBB010029219">
    <property type="protein sequence ID" value="CAF4435241.1"/>
    <property type="molecule type" value="Genomic_DNA"/>
</dbReference>
<evidence type="ECO:0000256" key="5">
    <source>
        <dbReference type="ARBA" id="ARBA00023180"/>
    </source>
</evidence>
<comment type="subcellular location">
    <subcellularLocation>
        <location evidence="1">Membrane</location>
        <topology evidence="1">Multi-pass membrane protein</topology>
    </subcellularLocation>
</comment>
<dbReference type="SUPFAM" id="SSF82866">
    <property type="entry name" value="Multidrug efflux transporter AcrB transmembrane domain"/>
    <property type="match status" value="1"/>
</dbReference>
<accession>A0A820R9P1</accession>
<dbReference type="GO" id="GO:0022857">
    <property type="term" value="F:transmembrane transporter activity"/>
    <property type="evidence" value="ECO:0007669"/>
    <property type="project" value="TreeGrafter"/>
</dbReference>
<dbReference type="GO" id="GO:0007224">
    <property type="term" value="P:smoothened signaling pathway"/>
    <property type="evidence" value="ECO:0007669"/>
    <property type="project" value="TreeGrafter"/>
</dbReference>
<dbReference type="Proteomes" id="UP000663868">
    <property type="component" value="Unassembled WGS sequence"/>
</dbReference>
<keyword evidence="2 6" id="KW-0812">Transmembrane</keyword>
<gene>
    <name evidence="7" type="ORF">KXQ929_LOCUS53032</name>
</gene>
<dbReference type="PANTHER" id="PTHR45951">
    <property type="entry name" value="PROTEIN DISPATCHED-RELATED"/>
    <property type="match status" value="1"/>
</dbReference>
<keyword evidence="4 6" id="KW-0472">Membrane</keyword>
<dbReference type="InterPro" id="IPR052081">
    <property type="entry name" value="Dispatched_Hh_regulator"/>
</dbReference>
<keyword evidence="3 6" id="KW-1133">Transmembrane helix</keyword>
<dbReference type="PANTHER" id="PTHR45951:SF3">
    <property type="entry name" value="PROTEIN DISPATCHED"/>
    <property type="match status" value="1"/>
</dbReference>
<sequence length="103" mass="11623">ETRVTESISRVGSAVFMAAFTTFAAGFSMTLSALTSFRQMGQFLMTIMFMSWVFAMFFFLPLCAIIGPVGKCGSIPFTRIKEFCKRCLLCCRRRQTSNNDINE</sequence>
<evidence type="ECO:0000256" key="1">
    <source>
        <dbReference type="ARBA" id="ARBA00004141"/>
    </source>
</evidence>
<evidence type="ECO:0000256" key="6">
    <source>
        <dbReference type="SAM" id="Phobius"/>
    </source>
</evidence>
<comment type="caution">
    <text evidence="7">The sequence shown here is derived from an EMBL/GenBank/DDBJ whole genome shotgun (WGS) entry which is preliminary data.</text>
</comment>
<reference evidence="7" key="1">
    <citation type="submission" date="2021-02" db="EMBL/GenBank/DDBJ databases">
        <authorList>
            <person name="Nowell W R."/>
        </authorList>
    </citation>
    <scope>NUCLEOTIDE SEQUENCE</scope>
</reference>
<proteinExistence type="predicted"/>
<evidence type="ECO:0000313" key="8">
    <source>
        <dbReference type="Proteomes" id="UP000663868"/>
    </source>
</evidence>
<feature type="transmembrane region" description="Helical" evidence="6">
    <location>
        <begin position="12"/>
        <end position="31"/>
    </location>
</feature>
<evidence type="ECO:0000256" key="4">
    <source>
        <dbReference type="ARBA" id="ARBA00023136"/>
    </source>
</evidence>